<gene>
    <name evidence="1" type="ORF">Pla133_36040</name>
</gene>
<reference evidence="1 2" key="1">
    <citation type="submission" date="2019-02" db="EMBL/GenBank/DDBJ databases">
        <title>Deep-cultivation of Planctomycetes and their phenomic and genomic characterization uncovers novel biology.</title>
        <authorList>
            <person name="Wiegand S."/>
            <person name="Jogler M."/>
            <person name="Boedeker C."/>
            <person name="Pinto D."/>
            <person name="Vollmers J."/>
            <person name="Rivas-Marin E."/>
            <person name="Kohn T."/>
            <person name="Peeters S.H."/>
            <person name="Heuer A."/>
            <person name="Rast P."/>
            <person name="Oberbeckmann S."/>
            <person name="Bunk B."/>
            <person name="Jeske O."/>
            <person name="Meyerdierks A."/>
            <person name="Storesund J.E."/>
            <person name="Kallscheuer N."/>
            <person name="Luecker S."/>
            <person name="Lage O.M."/>
            <person name="Pohl T."/>
            <person name="Merkel B.J."/>
            <person name="Hornburger P."/>
            <person name="Mueller R.-W."/>
            <person name="Bruemmer F."/>
            <person name="Labrenz M."/>
            <person name="Spormann A.M."/>
            <person name="Op den Camp H."/>
            <person name="Overmann J."/>
            <person name="Amann R."/>
            <person name="Jetten M.S.M."/>
            <person name="Mascher T."/>
            <person name="Medema M.H."/>
            <person name="Devos D.P."/>
            <person name="Kaster A.-K."/>
            <person name="Ovreas L."/>
            <person name="Rohde M."/>
            <person name="Galperin M.Y."/>
            <person name="Jogler C."/>
        </authorList>
    </citation>
    <scope>NUCLEOTIDE SEQUENCE [LARGE SCALE GENOMIC DNA]</scope>
    <source>
        <strain evidence="1 2">Pla133</strain>
    </source>
</reference>
<proteinExistence type="predicted"/>
<organism evidence="1 2">
    <name type="scientific">Engelhardtia mirabilis</name>
    <dbReference type="NCBI Taxonomy" id="2528011"/>
    <lineage>
        <taxon>Bacteria</taxon>
        <taxon>Pseudomonadati</taxon>
        <taxon>Planctomycetota</taxon>
        <taxon>Planctomycetia</taxon>
        <taxon>Planctomycetia incertae sedis</taxon>
        <taxon>Engelhardtia</taxon>
    </lineage>
</organism>
<accession>A0A518BNH7</accession>
<keyword evidence="2" id="KW-1185">Reference proteome</keyword>
<evidence type="ECO:0000313" key="1">
    <source>
        <dbReference type="EMBL" id="QDU68506.1"/>
    </source>
</evidence>
<dbReference type="Proteomes" id="UP000316921">
    <property type="component" value="Chromosome"/>
</dbReference>
<dbReference type="AlphaFoldDB" id="A0A518BNH7"/>
<protein>
    <submittedName>
        <fullName evidence="1">Uncharacterized protein</fullName>
    </submittedName>
</protein>
<name>A0A518BNH7_9BACT</name>
<sequence length="84" mass="9107">MLQPLWEEFTVGAHHDWIKRKAKCDFVCSVGDECWSICAKGLGLGNLAGHLLEEWKGNGAEDACEYVSGEPILRVRGETGGCAG</sequence>
<dbReference type="KEGG" id="pbap:Pla133_36040"/>
<dbReference type="EMBL" id="CP036287">
    <property type="protein sequence ID" value="QDU68506.1"/>
    <property type="molecule type" value="Genomic_DNA"/>
</dbReference>
<evidence type="ECO:0000313" key="2">
    <source>
        <dbReference type="Proteomes" id="UP000316921"/>
    </source>
</evidence>